<dbReference type="Gene3D" id="3.40.50.150">
    <property type="entry name" value="Vaccinia Virus protein VP39"/>
    <property type="match status" value="1"/>
</dbReference>
<comment type="caution">
    <text evidence="1">The sequence shown here is derived from an EMBL/GenBank/DDBJ whole genome shotgun (WGS) entry which is preliminary data.</text>
</comment>
<dbReference type="InterPro" id="IPR029063">
    <property type="entry name" value="SAM-dependent_MTases_sf"/>
</dbReference>
<organism evidence="1 2">
    <name type="scientific">Caldisalinibacter kiritimatiensis</name>
    <dbReference type="NCBI Taxonomy" id="1304284"/>
    <lineage>
        <taxon>Bacteria</taxon>
        <taxon>Bacillati</taxon>
        <taxon>Bacillota</taxon>
        <taxon>Tissierellia</taxon>
        <taxon>Tissierellales</taxon>
        <taxon>Thermohalobacteraceae</taxon>
        <taxon>Caldisalinibacter</taxon>
    </lineage>
</organism>
<gene>
    <name evidence="1" type="ORF">L21TH_0204</name>
</gene>
<evidence type="ECO:0000313" key="2">
    <source>
        <dbReference type="Proteomes" id="UP000013378"/>
    </source>
</evidence>
<dbReference type="EMBL" id="ARZA01000035">
    <property type="protein sequence ID" value="EOD01718.1"/>
    <property type="molecule type" value="Genomic_DNA"/>
</dbReference>
<evidence type="ECO:0000313" key="1">
    <source>
        <dbReference type="EMBL" id="EOD01718.1"/>
    </source>
</evidence>
<accession>R1AWY8</accession>
<dbReference type="Proteomes" id="UP000013378">
    <property type="component" value="Unassembled WGS sequence"/>
</dbReference>
<keyword evidence="2" id="KW-1185">Reference proteome</keyword>
<dbReference type="RefSeq" id="WP_006306870.1">
    <property type="nucleotide sequence ID" value="NZ_ARZA01000035.1"/>
</dbReference>
<dbReference type="AlphaFoldDB" id="R1AWY8"/>
<proteinExistence type="predicted"/>
<sequence>MLKKYKDNEIAKQVIDMLQTEINMYHKYCNEYTYVFYSMSK</sequence>
<protein>
    <submittedName>
        <fullName evidence="1">Uncharacterized protein</fullName>
    </submittedName>
</protein>
<reference evidence="1 2" key="1">
    <citation type="journal article" date="2015" name="Geomicrobiol. J.">
        <title>Caldisalinibacter kiritimatiensis gen. nov., sp. nov., a moderately thermohalophilic thiosulfate-reducing bacterium from a hypersaline microbial mat.</title>
        <authorList>
            <person name="Ben Hania W."/>
            <person name="Joseph M."/>
            <person name="Fiebig A."/>
            <person name="Bunk B."/>
            <person name="Klenk H.-P."/>
            <person name="Fardeau M.-L."/>
            <person name="Spring S."/>
        </authorList>
    </citation>
    <scope>NUCLEOTIDE SEQUENCE [LARGE SCALE GENOMIC DNA]</scope>
    <source>
        <strain evidence="1 2">L21-TH-D2</strain>
    </source>
</reference>
<name>R1AWY8_9FIRM</name>